<accession>A0AAN9XH37</accession>
<dbReference type="PANTHER" id="PTHR31182:SF23">
    <property type="entry name" value="SPLICING FACTOR 3A SUBUNIT"/>
    <property type="match status" value="1"/>
</dbReference>
<evidence type="ECO:0000313" key="2">
    <source>
        <dbReference type="EMBL" id="KAK7391553.1"/>
    </source>
</evidence>
<gene>
    <name evidence="2" type="ORF">VNO78_19969</name>
</gene>
<dbReference type="InterPro" id="IPR019448">
    <property type="entry name" value="NT-C2"/>
</dbReference>
<dbReference type="EMBL" id="JAYMYS010000005">
    <property type="protein sequence ID" value="KAK7391553.1"/>
    <property type="molecule type" value="Genomic_DNA"/>
</dbReference>
<reference evidence="2 3" key="1">
    <citation type="submission" date="2024-01" db="EMBL/GenBank/DDBJ databases">
        <title>The genomes of 5 underutilized Papilionoideae crops provide insights into root nodulation and disease resistanc.</title>
        <authorList>
            <person name="Jiang F."/>
        </authorList>
    </citation>
    <scope>NUCLEOTIDE SEQUENCE [LARGE SCALE GENOMIC DNA]</scope>
    <source>
        <strain evidence="2">DUOXIRENSHENG_FW03</strain>
        <tissue evidence="2">Leaves</tissue>
    </source>
</reference>
<evidence type="ECO:0000313" key="3">
    <source>
        <dbReference type="Proteomes" id="UP001386955"/>
    </source>
</evidence>
<name>A0AAN9XH37_PSOTE</name>
<dbReference type="AlphaFoldDB" id="A0AAN9XH37"/>
<dbReference type="Proteomes" id="UP001386955">
    <property type="component" value="Unassembled WGS sequence"/>
</dbReference>
<dbReference type="Pfam" id="PF10358">
    <property type="entry name" value="NT-C2"/>
    <property type="match status" value="1"/>
</dbReference>
<sequence length="778" mass="88777">MNWPLLCCGQLGKVRPSNGAKWVLQNGWKELKSRAGTLREKYYSYWSWFELEVSNFKPMVVKMMSWPPWPPLSSKKFEAVVTVHKLEGSSGFEKAEEKRSLVVEIKWKGQKGVALSSLRRSIKRNFTSEEGVSDAGVVEWNQEFRNVCTFTRYKMNVFYPWEVMFTLSNVTKQGPKTRASITGVTSINLVEYVPAAVDKETDIIVPLNVPGTDDTNNLSLCLSLSLLKLEALQEYLEAVQRSTMCAPSSPCSVEALSINKDEFTTFKAGLRRVKFFADYVSTGRAKKASSKDEGIDGRSSNRSEDFEYRYTSDTDLLDNNAATKSGGNEEGFCARDWLSYETLASSNYVGGSPYSSSILNGKDESWIYYSRQKSDYGDAHVENYNTSDQVEYHNTKHRILPWRKRKLHFRSSKGKGELLLKKHYGEEGGDDIDYDRRLLNSSDDYTSEKWHQTQNITTSPSFVPEFGENSFTVGSWEQKEVISRDGQMKLHAQIFFASIDQRSERAAGESACAVLVALIADWLKVNQVVMPIKCEFDSLIRDGSSEWRTLCENNDYIKRFPDKHFDLDTVLQAKIRAVSIVPEKSYVGFFIPEEPEGEGFDFLLGAMSFDSIWEEISHSASELHMVREPLVYIVSWNDHFFVLKIEKDAYYLIDTLGERLYEGCNQAYILNFDTNTKIEKLSKKENKALEPKPLNIAVEVNGLEENVVDETFKVNPNESNDTTEGIICRGKESCKEYIKSFLAAIPIREIQIDVKKGLKASMPLHHRLQIEFHYTQLK</sequence>
<dbReference type="PROSITE" id="PS51840">
    <property type="entry name" value="C2_NT"/>
    <property type="match status" value="1"/>
</dbReference>
<keyword evidence="3" id="KW-1185">Reference proteome</keyword>
<dbReference type="PANTHER" id="PTHR31182">
    <property type="entry name" value="C2 NT-TYPE DOMAIN-CONTAINING PROTEIN"/>
    <property type="match status" value="1"/>
</dbReference>
<evidence type="ECO:0000259" key="1">
    <source>
        <dbReference type="PROSITE" id="PS51840"/>
    </source>
</evidence>
<organism evidence="2 3">
    <name type="scientific">Psophocarpus tetragonolobus</name>
    <name type="common">Winged bean</name>
    <name type="synonym">Dolichos tetragonolobus</name>
    <dbReference type="NCBI Taxonomy" id="3891"/>
    <lineage>
        <taxon>Eukaryota</taxon>
        <taxon>Viridiplantae</taxon>
        <taxon>Streptophyta</taxon>
        <taxon>Embryophyta</taxon>
        <taxon>Tracheophyta</taxon>
        <taxon>Spermatophyta</taxon>
        <taxon>Magnoliopsida</taxon>
        <taxon>eudicotyledons</taxon>
        <taxon>Gunneridae</taxon>
        <taxon>Pentapetalae</taxon>
        <taxon>rosids</taxon>
        <taxon>fabids</taxon>
        <taxon>Fabales</taxon>
        <taxon>Fabaceae</taxon>
        <taxon>Papilionoideae</taxon>
        <taxon>50 kb inversion clade</taxon>
        <taxon>NPAAA clade</taxon>
        <taxon>indigoferoid/millettioid clade</taxon>
        <taxon>Phaseoleae</taxon>
        <taxon>Psophocarpus</taxon>
    </lineage>
</organism>
<proteinExistence type="predicted"/>
<protein>
    <recommendedName>
        <fullName evidence="1">C2 NT-type domain-containing protein</fullName>
    </recommendedName>
</protein>
<feature type="domain" description="C2 NT-type" evidence="1">
    <location>
        <begin position="67"/>
        <end position="226"/>
    </location>
</feature>
<comment type="caution">
    <text evidence="2">The sequence shown here is derived from an EMBL/GenBank/DDBJ whole genome shotgun (WGS) entry which is preliminary data.</text>
</comment>